<keyword evidence="11" id="KW-0411">Iron-sulfur</keyword>
<dbReference type="Pfam" id="PF04055">
    <property type="entry name" value="Radical_SAM"/>
    <property type="match status" value="1"/>
</dbReference>
<comment type="subcellular location">
    <subcellularLocation>
        <location evidence="2">Cytoplasm</location>
    </subcellularLocation>
</comment>
<dbReference type="RefSeq" id="WP_285727428.1">
    <property type="nucleotide sequence ID" value="NZ_BSDD01000006.1"/>
</dbReference>
<dbReference type="InterPro" id="IPR004383">
    <property type="entry name" value="rRNA_lsu_MTrfase_RlmN/Cfr"/>
</dbReference>
<dbReference type="InterPro" id="IPR013785">
    <property type="entry name" value="Aldolase_TIM"/>
</dbReference>
<keyword evidence="9" id="KW-0479">Metal-binding</keyword>
<keyword evidence="8" id="KW-0949">S-adenosyl-L-methionine</keyword>
<evidence type="ECO:0000256" key="6">
    <source>
        <dbReference type="ARBA" id="ARBA00022603"/>
    </source>
</evidence>
<keyword evidence="15" id="KW-1185">Reference proteome</keyword>
<evidence type="ECO:0000256" key="7">
    <source>
        <dbReference type="ARBA" id="ARBA00022679"/>
    </source>
</evidence>
<evidence type="ECO:0000256" key="10">
    <source>
        <dbReference type="ARBA" id="ARBA00023004"/>
    </source>
</evidence>
<organism evidence="14 15">
    <name type="scientific">Geothrix rubra</name>
    <dbReference type="NCBI Taxonomy" id="2927977"/>
    <lineage>
        <taxon>Bacteria</taxon>
        <taxon>Pseudomonadati</taxon>
        <taxon>Acidobacteriota</taxon>
        <taxon>Holophagae</taxon>
        <taxon>Holophagales</taxon>
        <taxon>Holophagaceae</taxon>
        <taxon>Geothrix</taxon>
    </lineage>
</organism>
<name>A0ABQ5QA15_9BACT</name>
<proteinExistence type="inferred from homology"/>
<feature type="domain" description="Radical SAM core" evidence="13">
    <location>
        <begin position="105"/>
        <end position="340"/>
    </location>
</feature>
<evidence type="ECO:0000256" key="4">
    <source>
        <dbReference type="ARBA" id="ARBA00022485"/>
    </source>
</evidence>
<sequence length="352" mass="38858">MPWDRPAPERAGLPSAWSLLPEDLAALGCPGSALETFRRLHRPWTWEDGAPRLGPAIRRWLEGVADLRLPGIAERQASGDGSTKLALELSDGKRIEAVHMPRKVRNPRVTYCISSQVGCAMGCTFCATGSMGILRNLQPGEILGQVMTLMRDLGPERGHDLTLVFMGMGEPLHNLDHLHRALRLLCHPAGLGLSARRITVSTSGLVSGIERLAGMEPRPLLALSLNATTDGARSRTMPVNRVWNLARLRQALDAWGLKRGEKFTFEYVLLAGENDTEEDAERLAAWLGDLRHHHNLNLIPMNEHGASAFREPGEDRVQAFSDWLKARGCFVTVRRSRGRDVQGACGQLVKEK</sequence>
<keyword evidence="6 14" id="KW-0489">Methyltransferase</keyword>
<evidence type="ECO:0000256" key="2">
    <source>
        <dbReference type="ARBA" id="ARBA00004496"/>
    </source>
</evidence>
<evidence type="ECO:0000259" key="13">
    <source>
        <dbReference type="PROSITE" id="PS51918"/>
    </source>
</evidence>
<keyword evidence="7" id="KW-0808">Transferase</keyword>
<dbReference type="SFLD" id="SFLDG01062">
    <property type="entry name" value="methyltransferase_(Class_A)"/>
    <property type="match status" value="1"/>
</dbReference>
<evidence type="ECO:0000313" key="15">
    <source>
        <dbReference type="Proteomes" id="UP001165089"/>
    </source>
</evidence>
<dbReference type="PIRSF" id="PIRSF006004">
    <property type="entry name" value="CHP00048"/>
    <property type="match status" value="1"/>
</dbReference>
<evidence type="ECO:0000256" key="9">
    <source>
        <dbReference type="ARBA" id="ARBA00022723"/>
    </source>
</evidence>
<dbReference type="CDD" id="cd01335">
    <property type="entry name" value="Radical_SAM"/>
    <property type="match status" value="1"/>
</dbReference>
<evidence type="ECO:0000256" key="8">
    <source>
        <dbReference type="ARBA" id="ARBA00022691"/>
    </source>
</evidence>
<comment type="cofactor">
    <cofactor evidence="1">
        <name>[4Fe-4S] cluster</name>
        <dbReference type="ChEBI" id="CHEBI:49883"/>
    </cofactor>
</comment>
<evidence type="ECO:0000256" key="11">
    <source>
        <dbReference type="ARBA" id="ARBA00023014"/>
    </source>
</evidence>
<reference evidence="14 15" key="1">
    <citation type="journal article" date="2023" name="Antonie Van Leeuwenhoek">
        <title>Mesoterricola silvestris gen. nov., sp. nov., Mesoterricola sediminis sp. nov., Geothrix oryzae sp. nov., Geothrix edaphica sp. nov., Geothrix rubra sp. nov., and Geothrix limicola sp. nov., six novel members of Acidobacteriota isolated from soils.</title>
        <authorList>
            <person name="Itoh H."/>
            <person name="Sugisawa Y."/>
            <person name="Mise K."/>
            <person name="Xu Z."/>
            <person name="Kuniyasu M."/>
            <person name="Ushijima N."/>
            <person name="Kawano K."/>
            <person name="Kobayashi E."/>
            <person name="Shiratori Y."/>
            <person name="Masuda Y."/>
            <person name="Senoo K."/>
        </authorList>
    </citation>
    <scope>NUCLEOTIDE SEQUENCE [LARGE SCALE GENOMIC DNA]</scope>
    <source>
        <strain evidence="14 15">Red803</strain>
    </source>
</reference>
<keyword evidence="4" id="KW-0004">4Fe-4S</keyword>
<dbReference type="GO" id="GO:0008168">
    <property type="term" value="F:methyltransferase activity"/>
    <property type="evidence" value="ECO:0007669"/>
    <property type="project" value="UniProtKB-KW"/>
</dbReference>
<evidence type="ECO:0000256" key="1">
    <source>
        <dbReference type="ARBA" id="ARBA00001966"/>
    </source>
</evidence>
<dbReference type="Proteomes" id="UP001165089">
    <property type="component" value="Unassembled WGS sequence"/>
</dbReference>
<comment type="caution">
    <text evidence="14">The sequence shown here is derived from an EMBL/GenBank/DDBJ whole genome shotgun (WGS) entry which is preliminary data.</text>
</comment>
<accession>A0ABQ5QA15</accession>
<keyword evidence="12" id="KW-1015">Disulfide bond</keyword>
<dbReference type="InterPro" id="IPR040072">
    <property type="entry name" value="Methyltransferase_A"/>
</dbReference>
<dbReference type="PANTHER" id="PTHR30544:SF5">
    <property type="entry name" value="RADICAL SAM CORE DOMAIN-CONTAINING PROTEIN"/>
    <property type="match status" value="1"/>
</dbReference>
<protein>
    <submittedName>
        <fullName evidence="14">Dual-specificity RNA methyltransferase RlmN</fullName>
    </submittedName>
</protein>
<evidence type="ECO:0000256" key="12">
    <source>
        <dbReference type="ARBA" id="ARBA00023157"/>
    </source>
</evidence>
<dbReference type="Gene3D" id="3.20.20.70">
    <property type="entry name" value="Aldolase class I"/>
    <property type="match status" value="1"/>
</dbReference>
<keyword evidence="10" id="KW-0408">Iron</keyword>
<dbReference type="EMBL" id="BSDD01000006">
    <property type="protein sequence ID" value="GLH71286.1"/>
    <property type="molecule type" value="Genomic_DNA"/>
</dbReference>
<dbReference type="InterPro" id="IPR007197">
    <property type="entry name" value="rSAM"/>
</dbReference>
<evidence type="ECO:0000313" key="14">
    <source>
        <dbReference type="EMBL" id="GLH71286.1"/>
    </source>
</evidence>
<dbReference type="SFLD" id="SFLDS00029">
    <property type="entry name" value="Radical_SAM"/>
    <property type="match status" value="1"/>
</dbReference>
<keyword evidence="5" id="KW-0963">Cytoplasm</keyword>
<comment type="similarity">
    <text evidence="3">Belongs to the radical SAM superfamily. RlmN family.</text>
</comment>
<evidence type="ECO:0000256" key="3">
    <source>
        <dbReference type="ARBA" id="ARBA00007544"/>
    </source>
</evidence>
<dbReference type="InterPro" id="IPR058240">
    <property type="entry name" value="rSAM_sf"/>
</dbReference>
<dbReference type="GO" id="GO:0032259">
    <property type="term" value="P:methylation"/>
    <property type="evidence" value="ECO:0007669"/>
    <property type="project" value="UniProtKB-KW"/>
</dbReference>
<dbReference type="SFLD" id="SFLDF00275">
    <property type="entry name" value="adenosine_C2_methyltransferase"/>
    <property type="match status" value="1"/>
</dbReference>
<gene>
    <name evidence="14" type="primary">rlmN_2</name>
    <name evidence="14" type="ORF">GETHPA_28190</name>
</gene>
<dbReference type="SUPFAM" id="SSF102114">
    <property type="entry name" value="Radical SAM enzymes"/>
    <property type="match status" value="1"/>
</dbReference>
<dbReference type="PANTHER" id="PTHR30544">
    <property type="entry name" value="23S RRNA METHYLTRANSFERASE"/>
    <property type="match status" value="1"/>
</dbReference>
<dbReference type="PROSITE" id="PS51918">
    <property type="entry name" value="RADICAL_SAM"/>
    <property type="match status" value="1"/>
</dbReference>
<evidence type="ECO:0000256" key="5">
    <source>
        <dbReference type="ARBA" id="ARBA00022490"/>
    </source>
</evidence>